<keyword evidence="6" id="KW-0547">Nucleotide-binding</keyword>
<dbReference type="PANTHER" id="PTHR47260">
    <property type="entry name" value="UPF0644 PROTEIN PB2B4.06"/>
    <property type="match status" value="1"/>
</dbReference>
<dbReference type="Pfam" id="PF01583">
    <property type="entry name" value="APS_kinase"/>
    <property type="match status" value="1"/>
</dbReference>
<evidence type="ECO:0000256" key="8">
    <source>
        <dbReference type="ARBA" id="ARBA00022840"/>
    </source>
</evidence>
<evidence type="ECO:0000313" key="15">
    <source>
        <dbReference type="Proteomes" id="UP001303889"/>
    </source>
</evidence>
<evidence type="ECO:0000256" key="1">
    <source>
        <dbReference type="ARBA" id="ARBA00004806"/>
    </source>
</evidence>
<dbReference type="SUPFAM" id="SSF52540">
    <property type="entry name" value="P-loop containing nucleoside triphosphate hydrolases"/>
    <property type="match status" value="1"/>
</dbReference>
<dbReference type="NCBIfam" id="TIGR00455">
    <property type="entry name" value="apsK"/>
    <property type="match status" value="1"/>
</dbReference>
<proteinExistence type="inferred from homology"/>
<dbReference type="GO" id="GO:0004020">
    <property type="term" value="F:adenylylsulfate kinase activity"/>
    <property type="evidence" value="ECO:0007669"/>
    <property type="project" value="UniProtKB-EC"/>
</dbReference>
<feature type="non-terminal residue" evidence="14">
    <location>
        <position position="1"/>
    </location>
</feature>
<protein>
    <recommendedName>
        <fullName evidence="4">Adenylyl-sulfate kinase</fullName>
        <ecNumber evidence="3">2.7.1.25</ecNumber>
    </recommendedName>
    <alternativeName>
        <fullName evidence="11">ATP adenosine-5'-phosphosulfate 3'-phosphotransferase</fullName>
    </alternativeName>
    <alternativeName>
        <fullName evidence="10">Adenosine-5'-phosphosulfate kinase</fullName>
    </alternativeName>
</protein>
<reference evidence="14" key="2">
    <citation type="submission" date="2023-05" db="EMBL/GenBank/DDBJ databases">
        <authorList>
            <consortium name="Lawrence Berkeley National Laboratory"/>
            <person name="Steindorff A."/>
            <person name="Hensen N."/>
            <person name="Bonometti L."/>
            <person name="Westerberg I."/>
            <person name="Brannstrom I.O."/>
            <person name="Guillou S."/>
            <person name="Cros-Aarteil S."/>
            <person name="Calhoun S."/>
            <person name="Haridas S."/>
            <person name="Kuo A."/>
            <person name="Mondo S."/>
            <person name="Pangilinan J."/>
            <person name="Riley R."/>
            <person name="Labutti K."/>
            <person name="Andreopoulos B."/>
            <person name="Lipzen A."/>
            <person name="Chen C."/>
            <person name="Yanf M."/>
            <person name="Daum C."/>
            <person name="Ng V."/>
            <person name="Clum A."/>
            <person name="Ohm R."/>
            <person name="Martin F."/>
            <person name="Silar P."/>
            <person name="Natvig D."/>
            <person name="Lalanne C."/>
            <person name="Gautier V."/>
            <person name="Ament-Velasquez S.L."/>
            <person name="Kruys A."/>
            <person name="Hutchinson M.I."/>
            <person name="Powell A.J."/>
            <person name="Barry K."/>
            <person name="Miller A.N."/>
            <person name="Grigoriev I.V."/>
            <person name="Debuchy R."/>
            <person name="Gladieux P."/>
            <person name="Thoren M.H."/>
            <person name="Johannesson H."/>
        </authorList>
    </citation>
    <scope>NUCLEOTIDE SEQUENCE</scope>
    <source>
        <strain evidence="14">CBS 103.79</strain>
    </source>
</reference>
<feature type="domain" description="APS kinase" evidence="12">
    <location>
        <begin position="323"/>
        <end position="480"/>
    </location>
</feature>
<dbReference type="GO" id="GO:0019344">
    <property type="term" value="P:cysteine biosynthetic process"/>
    <property type="evidence" value="ECO:0007669"/>
    <property type="project" value="UniProtKB-KW"/>
</dbReference>
<dbReference type="Proteomes" id="UP001303889">
    <property type="component" value="Unassembled WGS sequence"/>
</dbReference>
<evidence type="ECO:0000256" key="7">
    <source>
        <dbReference type="ARBA" id="ARBA00022777"/>
    </source>
</evidence>
<dbReference type="GO" id="GO:0000103">
    <property type="term" value="P:sulfate assimilation"/>
    <property type="evidence" value="ECO:0007669"/>
    <property type="project" value="InterPro"/>
</dbReference>
<dbReference type="Gene3D" id="3.10.129.10">
    <property type="entry name" value="Hotdog Thioesterase"/>
    <property type="match status" value="1"/>
</dbReference>
<reference evidence="14" key="1">
    <citation type="journal article" date="2023" name="Mol. Phylogenet. Evol.">
        <title>Genome-scale phylogeny and comparative genomics of the fungal order Sordariales.</title>
        <authorList>
            <person name="Hensen N."/>
            <person name="Bonometti L."/>
            <person name="Westerberg I."/>
            <person name="Brannstrom I.O."/>
            <person name="Guillou S."/>
            <person name="Cros-Aarteil S."/>
            <person name="Calhoun S."/>
            <person name="Haridas S."/>
            <person name="Kuo A."/>
            <person name="Mondo S."/>
            <person name="Pangilinan J."/>
            <person name="Riley R."/>
            <person name="LaButti K."/>
            <person name="Andreopoulos B."/>
            <person name="Lipzen A."/>
            <person name="Chen C."/>
            <person name="Yan M."/>
            <person name="Daum C."/>
            <person name="Ng V."/>
            <person name="Clum A."/>
            <person name="Steindorff A."/>
            <person name="Ohm R.A."/>
            <person name="Martin F."/>
            <person name="Silar P."/>
            <person name="Natvig D.O."/>
            <person name="Lalanne C."/>
            <person name="Gautier V."/>
            <person name="Ament-Velasquez S.L."/>
            <person name="Kruys A."/>
            <person name="Hutchinson M.I."/>
            <person name="Powell A.J."/>
            <person name="Barry K."/>
            <person name="Miller A.N."/>
            <person name="Grigoriev I.V."/>
            <person name="Debuchy R."/>
            <person name="Gladieux P."/>
            <person name="Hiltunen Thoren M."/>
            <person name="Johannesson H."/>
        </authorList>
    </citation>
    <scope>NUCLEOTIDE SEQUENCE</scope>
    <source>
        <strain evidence="14">CBS 103.79</strain>
    </source>
</reference>
<comment type="similarity">
    <text evidence="2">Belongs to the APS kinase family.</text>
</comment>
<dbReference type="GO" id="GO:0005524">
    <property type="term" value="F:ATP binding"/>
    <property type="evidence" value="ECO:0007669"/>
    <property type="project" value="UniProtKB-KW"/>
</dbReference>
<keyword evidence="5" id="KW-0808">Transferase</keyword>
<keyword evidence="9" id="KW-0028">Amino-acid biosynthesis</keyword>
<dbReference type="HAMAP" id="MF_00065">
    <property type="entry name" value="Adenylyl_sulf_kinase"/>
    <property type="match status" value="1"/>
</dbReference>
<name>A0AAN6MUP5_9PEZI</name>
<dbReference type="PANTHER" id="PTHR47260:SF7">
    <property type="entry name" value="THIOESTERASE FAMILY PROTEIN (AFU_ORTHOLOGUE AFUA_1G10800)"/>
    <property type="match status" value="1"/>
</dbReference>
<dbReference type="InterPro" id="IPR029069">
    <property type="entry name" value="HotDog_dom_sf"/>
</dbReference>
<evidence type="ECO:0000256" key="4">
    <source>
        <dbReference type="ARBA" id="ARBA00018163"/>
    </source>
</evidence>
<organism evidence="14 15">
    <name type="scientific">Staphylotrichum tortipilum</name>
    <dbReference type="NCBI Taxonomy" id="2831512"/>
    <lineage>
        <taxon>Eukaryota</taxon>
        <taxon>Fungi</taxon>
        <taxon>Dikarya</taxon>
        <taxon>Ascomycota</taxon>
        <taxon>Pezizomycotina</taxon>
        <taxon>Sordariomycetes</taxon>
        <taxon>Sordariomycetidae</taxon>
        <taxon>Sordariales</taxon>
        <taxon>Chaetomiaceae</taxon>
        <taxon>Staphylotrichum</taxon>
    </lineage>
</organism>
<keyword evidence="9" id="KW-0198">Cysteine biosynthesis</keyword>
<dbReference type="CDD" id="cd03443">
    <property type="entry name" value="PaaI_thioesterase"/>
    <property type="match status" value="1"/>
</dbReference>
<dbReference type="EC" id="2.7.1.25" evidence="3"/>
<evidence type="ECO:0000313" key="14">
    <source>
        <dbReference type="EMBL" id="KAK3906821.1"/>
    </source>
</evidence>
<gene>
    <name evidence="14" type="ORF">C8A05DRAFT_11448</name>
</gene>
<accession>A0AAN6MUP5</accession>
<dbReference type="InterPro" id="IPR052061">
    <property type="entry name" value="PTE-AB_protein"/>
</dbReference>
<evidence type="ECO:0000256" key="9">
    <source>
        <dbReference type="ARBA" id="ARBA00023192"/>
    </source>
</evidence>
<evidence type="ECO:0000256" key="2">
    <source>
        <dbReference type="ARBA" id="ARBA00007008"/>
    </source>
</evidence>
<evidence type="ECO:0000256" key="6">
    <source>
        <dbReference type="ARBA" id="ARBA00022741"/>
    </source>
</evidence>
<evidence type="ECO:0000259" key="12">
    <source>
        <dbReference type="Pfam" id="PF01583"/>
    </source>
</evidence>
<evidence type="ECO:0000256" key="11">
    <source>
        <dbReference type="ARBA" id="ARBA00031464"/>
    </source>
</evidence>
<feature type="domain" description="Thioesterase" evidence="13">
    <location>
        <begin position="144"/>
        <end position="213"/>
    </location>
</feature>
<dbReference type="InterPro" id="IPR059117">
    <property type="entry name" value="APS_kinase_dom"/>
</dbReference>
<comment type="pathway">
    <text evidence="1">Sulfur metabolism; hydrogen sulfide biosynthesis; sulfite from sulfate: step 2/3.</text>
</comment>
<evidence type="ECO:0000256" key="3">
    <source>
        <dbReference type="ARBA" id="ARBA00012121"/>
    </source>
</evidence>
<keyword evidence="7 14" id="KW-0418">Kinase</keyword>
<dbReference type="Gene3D" id="3.40.50.300">
    <property type="entry name" value="P-loop containing nucleotide triphosphate hydrolases"/>
    <property type="match status" value="1"/>
</dbReference>
<comment type="caution">
    <text evidence="14">The sequence shown here is derived from an EMBL/GenBank/DDBJ whole genome shotgun (WGS) entry which is preliminary data.</text>
</comment>
<dbReference type="EMBL" id="MU855318">
    <property type="protein sequence ID" value="KAK3906821.1"/>
    <property type="molecule type" value="Genomic_DNA"/>
</dbReference>
<dbReference type="InterPro" id="IPR027417">
    <property type="entry name" value="P-loop_NTPase"/>
</dbReference>
<dbReference type="NCBIfam" id="NF003013">
    <property type="entry name" value="PRK03846.1"/>
    <property type="match status" value="1"/>
</dbReference>
<dbReference type="SUPFAM" id="SSF54637">
    <property type="entry name" value="Thioesterase/thiol ester dehydrase-isomerase"/>
    <property type="match status" value="1"/>
</dbReference>
<evidence type="ECO:0000256" key="10">
    <source>
        <dbReference type="ARBA" id="ARBA00029724"/>
    </source>
</evidence>
<dbReference type="AlphaFoldDB" id="A0AAN6MUP5"/>
<evidence type="ECO:0000259" key="13">
    <source>
        <dbReference type="Pfam" id="PF03061"/>
    </source>
</evidence>
<evidence type="ECO:0000256" key="5">
    <source>
        <dbReference type="ARBA" id="ARBA00022679"/>
    </source>
</evidence>
<sequence length="511" mass="56411">SGSPIVKETSFFHRTASITGRVLLFTTIGFIMASAPACEAAAAILSPPSDAESLESFLPQDDDAIAKEDYINAHPLTASLRVNPDLIESRPHLKIPESWRKHNLTGGTLSGPGKMAVPPFSWTDREGRSYVQITHVGTDLCGHMGIIHGGFLATMLDEGLARCCFPILPFNVGMTAKLEINYKKPAVADQYLVLRATTVRSEGRKAWVEGQIETLPAEEGQEPTVLATASALYVSPKQASVCHSRHAHRNPRFPVPLLTNHNYPQIMAKVYPRKSSRGIPQAIDAKSSSAARRTQWQPESQRRNITWHPTLTRHERNQLRGQRGFTVWFTGLSASGKSTVATALEQHLLHIGLSAYRLDGDNVRFGLNKDLGFSEKDRNENIRRIAEVAKLFADSSTVALTSFISPYRADRQIARDLHATASQAGDDALPFIEVFVDVPLEEAEKRDPKGLYKKARAGEIKDFTGISAPYEAPEAPEITIRTDQLSVEECVRKIVEYLAEKGLVAQTQETR</sequence>
<dbReference type="InterPro" id="IPR006683">
    <property type="entry name" value="Thioestr_dom"/>
</dbReference>
<dbReference type="Pfam" id="PF03061">
    <property type="entry name" value="4HBT"/>
    <property type="match status" value="1"/>
</dbReference>
<keyword evidence="15" id="KW-1185">Reference proteome</keyword>
<dbReference type="FunFam" id="3.40.50.300:FF:000212">
    <property type="entry name" value="Adenylyl-sulfate kinase"/>
    <property type="match status" value="1"/>
</dbReference>
<dbReference type="InterPro" id="IPR002891">
    <property type="entry name" value="APS"/>
</dbReference>
<dbReference type="CDD" id="cd02027">
    <property type="entry name" value="APSK"/>
    <property type="match status" value="1"/>
</dbReference>
<keyword evidence="8" id="KW-0067">ATP-binding</keyword>